<evidence type="ECO:0000313" key="3">
    <source>
        <dbReference type="Proteomes" id="UP000656548"/>
    </source>
</evidence>
<feature type="region of interest" description="Disordered" evidence="1">
    <location>
        <begin position="1"/>
        <end position="22"/>
    </location>
</feature>
<accession>A0ABR9LIF8</accession>
<feature type="compositionally biased region" description="Basic residues" evidence="1">
    <location>
        <begin position="1"/>
        <end position="21"/>
    </location>
</feature>
<evidence type="ECO:0000313" key="2">
    <source>
        <dbReference type="EMBL" id="MBE1580475.1"/>
    </source>
</evidence>
<gene>
    <name evidence="2" type="ORF">H4W30_007556</name>
</gene>
<dbReference type="EMBL" id="JADBEJ010000006">
    <property type="protein sequence ID" value="MBE1580475.1"/>
    <property type="molecule type" value="Genomic_DNA"/>
</dbReference>
<dbReference type="Proteomes" id="UP000656548">
    <property type="component" value="Unassembled WGS sequence"/>
</dbReference>
<reference evidence="2 3" key="1">
    <citation type="submission" date="2020-10" db="EMBL/GenBank/DDBJ databases">
        <title>Sequencing the genomes of 1000 actinobacteria strains.</title>
        <authorList>
            <person name="Klenk H.-P."/>
        </authorList>
    </citation>
    <scope>NUCLEOTIDE SEQUENCE [LARGE SCALE GENOMIC DNA]</scope>
    <source>
        <strain evidence="2 3">DSM 46661</strain>
    </source>
</reference>
<dbReference type="RefSeq" id="WP_192747032.1">
    <property type="nucleotide sequence ID" value="NZ_JADBEJ010000006.1"/>
</dbReference>
<proteinExistence type="predicted"/>
<name>A0ABR9LIF8_9PSEU</name>
<keyword evidence="3" id="KW-1185">Reference proteome</keyword>
<evidence type="ECO:0000256" key="1">
    <source>
        <dbReference type="SAM" id="MobiDB-lite"/>
    </source>
</evidence>
<organism evidence="2 3">
    <name type="scientific">Amycolatopsis roodepoortensis</name>
    <dbReference type="NCBI Taxonomy" id="700274"/>
    <lineage>
        <taxon>Bacteria</taxon>
        <taxon>Bacillati</taxon>
        <taxon>Actinomycetota</taxon>
        <taxon>Actinomycetes</taxon>
        <taxon>Pseudonocardiales</taxon>
        <taxon>Pseudonocardiaceae</taxon>
        <taxon>Amycolatopsis</taxon>
    </lineage>
</organism>
<sequence>MAGHRRTRKPGTPTARRRHHENSRALLAEKLAATSDPVQRLAHGFDYARAAAARARRRDPGADVTVLEAALRALVGAGDQLIR</sequence>
<protein>
    <submittedName>
        <fullName evidence="2">Uncharacterized protein</fullName>
    </submittedName>
</protein>
<comment type="caution">
    <text evidence="2">The sequence shown here is derived from an EMBL/GenBank/DDBJ whole genome shotgun (WGS) entry which is preliminary data.</text>
</comment>